<dbReference type="InterPro" id="IPR001876">
    <property type="entry name" value="Znf_RanBP2"/>
</dbReference>
<evidence type="ECO:0000256" key="3">
    <source>
        <dbReference type="ARBA" id="ARBA00022833"/>
    </source>
</evidence>
<dbReference type="Proteomes" id="UP001202328">
    <property type="component" value="Unassembled WGS sequence"/>
</dbReference>
<feature type="compositionally biased region" description="Basic residues" evidence="5">
    <location>
        <begin position="589"/>
        <end position="598"/>
    </location>
</feature>
<feature type="region of interest" description="Disordered" evidence="5">
    <location>
        <begin position="431"/>
        <end position="458"/>
    </location>
</feature>
<keyword evidence="2 4" id="KW-0863">Zinc-finger</keyword>
<feature type="compositionally biased region" description="Basic and acidic residues" evidence="5">
    <location>
        <begin position="862"/>
        <end position="888"/>
    </location>
</feature>
<dbReference type="InterPro" id="IPR036443">
    <property type="entry name" value="Znf_RanBP2_sf"/>
</dbReference>
<dbReference type="GO" id="GO:0005737">
    <property type="term" value="C:cytoplasm"/>
    <property type="evidence" value="ECO:0007669"/>
    <property type="project" value="TreeGrafter"/>
</dbReference>
<dbReference type="GO" id="GO:0008270">
    <property type="term" value="F:zinc ion binding"/>
    <property type="evidence" value="ECO:0007669"/>
    <property type="project" value="UniProtKB-KW"/>
</dbReference>
<comment type="caution">
    <text evidence="7">The sequence shown here is derived from an EMBL/GenBank/DDBJ whole genome shotgun (WGS) entry which is preliminary data.</text>
</comment>
<keyword evidence="3" id="KW-0862">Zinc</keyword>
<evidence type="ECO:0000256" key="1">
    <source>
        <dbReference type="ARBA" id="ARBA00022723"/>
    </source>
</evidence>
<dbReference type="EMBL" id="JAJJMB010014022">
    <property type="protein sequence ID" value="KAI3864115.1"/>
    <property type="molecule type" value="Genomic_DNA"/>
</dbReference>
<feature type="region of interest" description="Disordered" evidence="5">
    <location>
        <begin position="569"/>
        <end position="888"/>
    </location>
</feature>
<dbReference type="SMART" id="SM00547">
    <property type="entry name" value="ZnF_RBZ"/>
    <property type="match status" value="2"/>
</dbReference>
<feature type="domain" description="RanBP2-type" evidence="6">
    <location>
        <begin position="372"/>
        <end position="401"/>
    </location>
</feature>
<sequence length="888" mass="102230">MARNYLILFLNRNFSSKSPRFRSHPQISRLSHFWGNGKYFSTSIPTEKDDFKNLSEPKSSLSARMSFVFDQIDAIEKERNNKDDALQRIRSWRDTKKDEVENEKEKEKERHTPKMFDEMSQTRVNSLDDNDLLGMEEEKKKKEKANLIKKEIEIVHPWPEWIELMERLIQQKYFDRNSNDDEDKIAKENVAIDAEDGFDFTRDFTTVRNAVVKFGRDRFDILKSLSRQDIQNLVGCGCPSVDTKVVFSAKTLRKHVHLDEGDVCSSCSLRSTCAKAYLVPSKEDEARTVDVIRVLFMYGFDAVNESVQNKPLLKMKSVKTVVRKLLHEVVKLSAVPIDPNLPPPVFKKPPPKVKQPPPTPKKRVGRDDIEMKKGDWLCQKCDFMNFAKNSVCLQCDAKRPKRQLLPGEWECPGCNFLNYRRNMACFHCDHQRPPDEYTNNQSRTRSHDPRTRLEKVSSLPGGSNAWNFDFDDNESDGADVAAFEYADSPRRREDSSLLSEEGGRLSGFEDDYSRTNRISRAHERDGHPDRAERKLPTGFDDFADEEDDDVNSYELVTEGNSIVHQTSLKDLSDVEGYSESEDFDDSHLRLHARRRGTPRSRSQDPGHDLASEDEDSDRSNWNCSHMEKSRNGYRGGGSSGPYRGLKFVSDDEFEGDSDSDNDRKQGFGPSHRQRSKWSSDRRGLKRVGSSDSEDEFDFGSESDDNDEHPRNKFSGKKPGPARRENPTKGRDQFDSEKIHTRFRSNGMNDRRDSFGNADTDRSFLGSHKNNRGSRGDGYGERPMNDRHGNVQKFDRDGENGNGYRVSQGDGYGRMNDRRAKVHKFGSGGGNGYGRRRMNDRQGNMQNFNRGDGNGYGYQQHGRPKEFNDRSEMRNDFGDDRPRKRIIER</sequence>
<name>A0AAD4S5V2_9MAGN</name>
<feature type="compositionally biased region" description="Basic and acidic residues" evidence="5">
    <location>
        <begin position="601"/>
        <end position="610"/>
    </location>
</feature>
<feature type="compositionally biased region" description="Basic and acidic residues" evidence="5">
    <location>
        <begin position="721"/>
        <end position="739"/>
    </location>
</feature>
<dbReference type="SUPFAM" id="SSF90209">
    <property type="entry name" value="Ran binding protein zinc finger-like"/>
    <property type="match status" value="1"/>
</dbReference>
<feature type="region of interest" description="Disordered" evidence="5">
    <location>
        <begin position="95"/>
        <end position="121"/>
    </location>
</feature>
<dbReference type="PROSITE" id="PS01358">
    <property type="entry name" value="ZF_RANBP2_1"/>
    <property type="match status" value="2"/>
</dbReference>
<feature type="compositionally biased region" description="Acidic residues" evidence="5">
    <location>
        <begin position="691"/>
        <end position="706"/>
    </location>
</feature>
<protein>
    <recommendedName>
        <fullName evidence="6">RanBP2-type domain-containing protein</fullName>
    </recommendedName>
</protein>
<evidence type="ECO:0000256" key="5">
    <source>
        <dbReference type="SAM" id="MobiDB-lite"/>
    </source>
</evidence>
<feature type="compositionally biased region" description="Basic and acidic residues" evidence="5">
    <location>
        <begin position="748"/>
        <end position="761"/>
    </location>
</feature>
<evidence type="ECO:0000256" key="4">
    <source>
        <dbReference type="PROSITE-ProRule" id="PRU00322"/>
    </source>
</evidence>
<evidence type="ECO:0000256" key="2">
    <source>
        <dbReference type="ARBA" id="ARBA00022771"/>
    </source>
</evidence>
<evidence type="ECO:0000313" key="7">
    <source>
        <dbReference type="EMBL" id="KAI3864115.1"/>
    </source>
</evidence>
<feature type="region of interest" description="Disordered" evidence="5">
    <location>
        <begin position="343"/>
        <end position="366"/>
    </location>
</feature>
<dbReference type="GO" id="GO:0003729">
    <property type="term" value="F:mRNA binding"/>
    <property type="evidence" value="ECO:0007669"/>
    <property type="project" value="TreeGrafter"/>
</dbReference>
<gene>
    <name evidence="7" type="ORF">MKW98_031707</name>
</gene>
<accession>A0AAD4S5V2</accession>
<feature type="domain" description="RanBP2-type" evidence="6">
    <location>
        <begin position="405"/>
        <end position="434"/>
    </location>
</feature>
<dbReference type="PANTHER" id="PTHR23111">
    <property type="entry name" value="ZINC FINGER PROTEIN"/>
    <property type="match status" value="1"/>
</dbReference>
<dbReference type="Gene3D" id="4.10.1060.10">
    <property type="entry name" value="Zinc finger, RanBP2-type"/>
    <property type="match status" value="2"/>
</dbReference>
<feature type="compositionally biased region" description="Acidic residues" evidence="5">
    <location>
        <begin position="650"/>
        <end position="659"/>
    </location>
</feature>
<dbReference type="FunFam" id="4.10.1060.10:FF:000014">
    <property type="entry name" value="Putative zinc finger, RanBP2-type"/>
    <property type="match status" value="1"/>
</dbReference>
<feature type="region of interest" description="Disordered" evidence="5">
    <location>
        <begin position="484"/>
        <end position="546"/>
    </location>
</feature>
<keyword evidence="1" id="KW-0479">Metal-binding</keyword>
<keyword evidence="8" id="KW-1185">Reference proteome</keyword>
<feature type="compositionally biased region" description="Basic and acidic residues" evidence="5">
    <location>
        <begin position="520"/>
        <end position="535"/>
    </location>
</feature>
<dbReference type="PANTHER" id="PTHR23111:SF29">
    <property type="entry name" value="OS07G0404300 PROTEIN"/>
    <property type="match status" value="1"/>
</dbReference>
<organism evidence="7 8">
    <name type="scientific">Papaver atlanticum</name>
    <dbReference type="NCBI Taxonomy" id="357466"/>
    <lineage>
        <taxon>Eukaryota</taxon>
        <taxon>Viridiplantae</taxon>
        <taxon>Streptophyta</taxon>
        <taxon>Embryophyta</taxon>
        <taxon>Tracheophyta</taxon>
        <taxon>Spermatophyta</taxon>
        <taxon>Magnoliopsida</taxon>
        <taxon>Ranunculales</taxon>
        <taxon>Papaveraceae</taxon>
        <taxon>Papaveroideae</taxon>
        <taxon>Papaver</taxon>
    </lineage>
</organism>
<dbReference type="AlphaFoldDB" id="A0AAD4S5V2"/>
<dbReference type="PROSITE" id="PS50199">
    <property type="entry name" value="ZF_RANBP2_2"/>
    <property type="match status" value="2"/>
</dbReference>
<dbReference type="Pfam" id="PF00641">
    <property type="entry name" value="Zn_ribbon_RanBP"/>
    <property type="match status" value="2"/>
</dbReference>
<feature type="compositionally biased region" description="Basic and acidic residues" evidence="5">
    <location>
        <begin position="445"/>
        <end position="455"/>
    </location>
</feature>
<evidence type="ECO:0000313" key="8">
    <source>
        <dbReference type="Proteomes" id="UP001202328"/>
    </source>
</evidence>
<reference evidence="7" key="1">
    <citation type="submission" date="2022-04" db="EMBL/GenBank/DDBJ databases">
        <title>A functionally conserved STORR gene fusion in Papaver species that diverged 16.8 million years ago.</title>
        <authorList>
            <person name="Catania T."/>
        </authorList>
    </citation>
    <scope>NUCLEOTIDE SEQUENCE</scope>
    <source>
        <strain evidence="7">S-188037</strain>
    </source>
</reference>
<feature type="compositionally biased region" description="Basic and acidic residues" evidence="5">
    <location>
        <begin position="773"/>
        <end position="798"/>
    </location>
</feature>
<evidence type="ECO:0000259" key="6">
    <source>
        <dbReference type="PROSITE" id="PS50199"/>
    </source>
</evidence>
<proteinExistence type="predicted"/>
<feature type="compositionally biased region" description="Pro residues" evidence="5">
    <location>
        <begin position="343"/>
        <end position="359"/>
    </location>
</feature>
<feature type="compositionally biased region" description="Basic and acidic residues" evidence="5">
    <location>
        <begin position="95"/>
        <end position="117"/>
    </location>
</feature>